<feature type="transmembrane region" description="Helical" evidence="1">
    <location>
        <begin position="193"/>
        <end position="214"/>
    </location>
</feature>
<feature type="transmembrane region" description="Helical" evidence="1">
    <location>
        <begin position="62"/>
        <end position="84"/>
    </location>
</feature>
<evidence type="ECO:0000313" key="2">
    <source>
        <dbReference type="EMBL" id="KAK3264111.1"/>
    </source>
</evidence>
<keyword evidence="1" id="KW-0812">Transmembrane</keyword>
<evidence type="ECO:0000313" key="3">
    <source>
        <dbReference type="Proteomes" id="UP001190700"/>
    </source>
</evidence>
<evidence type="ECO:0008006" key="4">
    <source>
        <dbReference type="Google" id="ProtNLM"/>
    </source>
</evidence>
<feature type="transmembrane region" description="Helical" evidence="1">
    <location>
        <begin position="118"/>
        <end position="138"/>
    </location>
</feature>
<organism evidence="2 3">
    <name type="scientific">Cymbomonas tetramitiformis</name>
    <dbReference type="NCBI Taxonomy" id="36881"/>
    <lineage>
        <taxon>Eukaryota</taxon>
        <taxon>Viridiplantae</taxon>
        <taxon>Chlorophyta</taxon>
        <taxon>Pyramimonadophyceae</taxon>
        <taxon>Pyramimonadales</taxon>
        <taxon>Pyramimonadaceae</taxon>
        <taxon>Cymbomonas</taxon>
    </lineage>
</organism>
<proteinExistence type="predicted"/>
<feature type="transmembrane region" description="Helical" evidence="1">
    <location>
        <begin position="12"/>
        <end position="29"/>
    </location>
</feature>
<keyword evidence="1" id="KW-1133">Transmembrane helix</keyword>
<sequence length="345" mass="38457">MGAEDDYDDFHTILYDVSAVLFLTTCPLFTYAGNRFLGFLLVIALGLMGEIVGSIFSDQEDISSMYTAITVSICAVLGVLLAIFQQYWATCTYGGFFGILLGDIIYDLVMAFVQLDEWYINMAFLGGGFLFGFLLAYFAEGRLWLVPLMTSFAGGYYGCAALDWIGYRWEYSDVDVFWPTNFMSLDKGYADCTSGWCIFCATVWPLLTISGFYVQYKILGPGKYDSVHKSATEEEQFPLLDDGAPLDATPEQRQNIALLRMKLEQQQAARQKDKVELKTLKKQMKAALKGEPMPGEDEEAGVGTKKKKGITAMLPPAPACYYWRSPACHGARIERGIRALSPNAR</sequence>
<feature type="transmembrane region" description="Helical" evidence="1">
    <location>
        <begin position="91"/>
        <end position="112"/>
    </location>
</feature>
<keyword evidence="1" id="KW-0472">Membrane</keyword>
<evidence type="ECO:0000256" key="1">
    <source>
        <dbReference type="SAM" id="Phobius"/>
    </source>
</evidence>
<gene>
    <name evidence="2" type="ORF">CYMTET_27124</name>
</gene>
<comment type="caution">
    <text evidence="2">The sequence shown here is derived from an EMBL/GenBank/DDBJ whole genome shotgun (WGS) entry which is preliminary data.</text>
</comment>
<dbReference type="AlphaFoldDB" id="A0AAE0FRX1"/>
<accession>A0AAE0FRX1</accession>
<dbReference type="EMBL" id="LGRX02014786">
    <property type="protein sequence ID" value="KAK3264111.1"/>
    <property type="molecule type" value="Genomic_DNA"/>
</dbReference>
<dbReference type="Proteomes" id="UP001190700">
    <property type="component" value="Unassembled WGS sequence"/>
</dbReference>
<protein>
    <recommendedName>
        <fullName evidence="4">DUF4203 domain-containing protein</fullName>
    </recommendedName>
</protein>
<feature type="transmembrane region" description="Helical" evidence="1">
    <location>
        <begin position="36"/>
        <end position="56"/>
    </location>
</feature>
<reference evidence="2 3" key="1">
    <citation type="journal article" date="2015" name="Genome Biol. Evol.">
        <title>Comparative Genomics of a Bacterivorous Green Alga Reveals Evolutionary Causalities and Consequences of Phago-Mixotrophic Mode of Nutrition.</title>
        <authorList>
            <person name="Burns J.A."/>
            <person name="Paasch A."/>
            <person name="Narechania A."/>
            <person name="Kim E."/>
        </authorList>
    </citation>
    <scope>NUCLEOTIDE SEQUENCE [LARGE SCALE GENOMIC DNA]</scope>
    <source>
        <strain evidence="2 3">PLY_AMNH</strain>
    </source>
</reference>
<keyword evidence="3" id="KW-1185">Reference proteome</keyword>
<feature type="transmembrane region" description="Helical" evidence="1">
    <location>
        <begin position="145"/>
        <end position="167"/>
    </location>
</feature>
<name>A0AAE0FRX1_9CHLO</name>